<gene>
    <name evidence="6" type="ORF">KC19_12G135600</name>
</gene>
<dbReference type="CDD" id="cd02440">
    <property type="entry name" value="AdoMet_MTases"/>
    <property type="match status" value="1"/>
</dbReference>
<dbReference type="PANTHER" id="PTHR32183">
    <property type="match status" value="1"/>
</dbReference>
<dbReference type="EMBL" id="CM026433">
    <property type="protein sequence ID" value="KAG0554993.1"/>
    <property type="molecule type" value="Genomic_DNA"/>
</dbReference>
<organism evidence="6 7">
    <name type="scientific">Ceratodon purpureus</name>
    <name type="common">Fire moss</name>
    <name type="synonym">Dicranum purpureum</name>
    <dbReference type="NCBI Taxonomy" id="3225"/>
    <lineage>
        <taxon>Eukaryota</taxon>
        <taxon>Viridiplantae</taxon>
        <taxon>Streptophyta</taxon>
        <taxon>Embryophyta</taxon>
        <taxon>Bryophyta</taxon>
        <taxon>Bryophytina</taxon>
        <taxon>Bryopsida</taxon>
        <taxon>Dicranidae</taxon>
        <taxon>Pseudoditrichales</taxon>
        <taxon>Ditrichaceae</taxon>
        <taxon>Ceratodon</taxon>
    </lineage>
</organism>
<keyword evidence="4" id="KW-0949">S-adenosyl-L-methionine</keyword>
<dbReference type="GO" id="GO:0032259">
    <property type="term" value="P:methylation"/>
    <property type="evidence" value="ECO:0007669"/>
    <property type="project" value="UniProtKB-KW"/>
</dbReference>
<name>A0A8T0G6V7_CERPU</name>
<evidence type="ECO:0000256" key="1">
    <source>
        <dbReference type="ARBA" id="ARBA00022553"/>
    </source>
</evidence>
<evidence type="ECO:0000313" key="7">
    <source>
        <dbReference type="Proteomes" id="UP000822688"/>
    </source>
</evidence>
<keyword evidence="7" id="KW-1185">Reference proteome</keyword>
<dbReference type="SUPFAM" id="SSF53335">
    <property type="entry name" value="S-adenosyl-L-methionine-dependent methyltransferases"/>
    <property type="match status" value="1"/>
</dbReference>
<dbReference type="InterPro" id="IPR029063">
    <property type="entry name" value="SAM-dependent_MTases_sf"/>
</dbReference>
<dbReference type="PROSITE" id="PS51585">
    <property type="entry name" value="SAM_MT_TPMT"/>
    <property type="match status" value="1"/>
</dbReference>
<dbReference type="Gene3D" id="3.40.50.150">
    <property type="entry name" value="Vaccinia Virus protein VP39"/>
    <property type="match status" value="1"/>
</dbReference>
<dbReference type="GO" id="GO:0008757">
    <property type="term" value="F:S-adenosylmethionine-dependent methyltransferase activity"/>
    <property type="evidence" value="ECO:0007669"/>
    <property type="project" value="InterPro"/>
</dbReference>
<dbReference type="InterPro" id="IPR008854">
    <property type="entry name" value="TPMT"/>
</dbReference>
<dbReference type="Pfam" id="PF05724">
    <property type="entry name" value="TPMT"/>
    <property type="match status" value="1"/>
</dbReference>
<reference evidence="6" key="1">
    <citation type="submission" date="2020-06" db="EMBL/GenBank/DDBJ databases">
        <title>WGS assembly of Ceratodon purpureus strain R40.</title>
        <authorList>
            <person name="Carey S.B."/>
            <person name="Jenkins J."/>
            <person name="Shu S."/>
            <person name="Lovell J.T."/>
            <person name="Sreedasyam A."/>
            <person name="Maumus F."/>
            <person name="Tiley G.P."/>
            <person name="Fernandez-Pozo N."/>
            <person name="Barry K."/>
            <person name="Chen C."/>
            <person name="Wang M."/>
            <person name="Lipzen A."/>
            <person name="Daum C."/>
            <person name="Saski C.A."/>
            <person name="Payton A.C."/>
            <person name="Mcbreen J.C."/>
            <person name="Conrad R.E."/>
            <person name="Kollar L.M."/>
            <person name="Olsson S."/>
            <person name="Huttunen S."/>
            <person name="Landis J.B."/>
            <person name="Wickett N.J."/>
            <person name="Johnson M.G."/>
            <person name="Rensing S.A."/>
            <person name="Grimwood J."/>
            <person name="Schmutz J."/>
            <person name="Mcdaniel S.F."/>
        </authorList>
    </citation>
    <scope>NUCLEOTIDE SEQUENCE</scope>
    <source>
        <strain evidence="6">R40</strain>
    </source>
</reference>
<keyword evidence="2" id="KW-0489">Methyltransferase</keyword>
<proteinExistence type="predicted"/>
<keyword evidence="1" id="KW-0597">Phosphoprotein</keyword>
<accession>A0A8T0G6V7</accession>
<dbReference type="Proteomes" id="UP000822688">
    <property type="component" value="Chromosome 12"/>
</dbReference>
<protein>
    <recommendedName>
        <fullName evidence="8">Thiol methyltransferase 2</fullName>
    </recommendedName>
</protein>
<evidence type="ECO:0000256" key="4">
    <source>
        <dbReference type="ARBA" id="ARBA00022691"/>
    </source>
</evidence>
<keyword evidence="3" id="KW-0808">Transferase</keyword>
<evidence type="ECO:0008006" key="8">
    <source>
        <dbReference type="Google" id="ProtNLM"/>
    </source>
</evidence>
<comment type="caution">
    <text evidence="6">The sequence shown here is derived from an EMBL/GenBank/DDBJ whole genome shotgun (WGS) entry which is preliminary data.</text>
</comment>
<dbReference type="AlphaFoldDB" id="A0A8T0G6V7"/>
<evidence type="ECO:0000256" key="2">
    <source>
        <dbReference type="ARBA" id="ARBA00022603"/>
    </source>
</evidence>
<evidence type="ECO:0000256" key="5">
    <source>
        <dbReference type="SAM" id="MobiDB-lite"/>
    </source>
</evidence>
<evidence type="ECO:0000313" key="6">
    <source>
        <dbReference type="EMBL" id="KAG0554993.1"/>
    </source>
</evidence>
<dbReference type="PANTHER" id="PTHR32183:SF11">
    <property type="entry name" value="THIOL METHYLTRANSFERASE 2-RELATED"/>
    <property type="match status" value="1"/>
</dbReference>
<sequence>MNSTTEDATHGIGAPMELPTMNSTTEDATEHGSMELPFHMRLKSVELSRMRELTGTQPMETAWEQCWQEGITPWDVQGVTPVVAQLLRANQLRDGKALVPGCGSGYDVVAMGSPTRSVIGLDISPTALHQAHQLAHNSPHAAQFVEFQNADFFSFSPPFKFDLVFDYTFFCAIDPSLRPRWAHKMADLLAVDGELITLMFPLDDHEGGPPFAVSMDAYEKVLSPCGFRLVSCNSEIPSLNNRTGLEKLGRWERAVPKLDDSEVTNGGL</sequence>
<evidence type="ECO:0000256" key="3">
    <source>
        <dbReference type="ARBA" id="ARBA00022679"/>
    </source>
</evidence>
<feature type="region of interest" description="Disordered" evidence="5">
    <location>
        <begin position="1"/>
        <end position="30"/>
    </location>
</feature>